<dbReference type="InterPro" id="IPR013049">
    <property type="entry name" value="Spo11/TopoVI_A_N"/>
</dbReference>
<dbReference type="CDD" id="cd00223">
    <property type="entry name" value="TOPRIM_TopoIIB_SPO"/>
    <property type="match status" value="1"/>
</dbReference>
<evidence type="ECO:0000256" key="7">
    <source>
        <dbReference type="ARBA" id="ARBA00023029"/>
    </source>
</evidence>
<dbReference type="InterPro" id="IPR036388">
    <property type="entry name" value="WH-like_DNA-bd_sf"/>
</dbReference>
<feature type="region of interest" description="Disordered" evidence="11">
    <location>
        <begin position="403"/>
        <end position="427"/>
    </location>
</feature>
<dbReference type="Pfam" id="PF04406">
    <property type="entry name" value="TP6A_N"/>
    <property type="match status" value="1"/>
</dbReference>
<feature type="active site" description="O-(5'-phospho-DNA)-tyrosine intermediate" evidence="10">
    <location>
        <position position="329"/>
    </location>
</feature>
<proteinExistence type="inferred from homology"/>
<evidence type="ECO:0000256" key="3">
    <source>
        <dbReference type="ARBA" id="ARBA00006559"/>
    </source>
</evidence>
<dbReference type="GO" id="GO:0000706">
    <property type="term" value="P:meiotic DNA double-strand break processing"/>
    <property type="evidence" value="ECO:0007669"/>
    <property type="project" value="TreeGrafter"/>
</dbReference>
<evidence type="ECO:0000259" key="12">
    <source>
        <dbReference type="Pfam" id="PF04406"/>
    </source>
</evidence>
<dbReference type="PRINTS" id="PR01550">
    <property type="entry name" value="TOP6AFAMILY"/>
</dbReference>
<dbReference type="Gene3D" id="1.10.10.10">
    <property type="entry name" value="Winged helix-like DNA-binding domain superfamily/Winged helix DNA-binding domain"/>
    <property type="match status" value="1"/>
</dbReference>
<feature type="region of interest" description="Disordered" evidence="11">
    <location>
        <begin position="245"/>
        <end position="272"/>
    </location>
</feature>
<dbReference type="OrthoDB" id="521512at2759"/>
<dbReference type="Pfam" id="PF21180">
    <property type="entry name" value="TOP6A-Spo11_Toprim"/>
    <property type="match status" value="2"/>
</dbReference>
<evidence type="ECO:0000256" key="2">
    <source>
        <dbReference type="ARBA" id="ARBA00001946"/>
    </source>
</evidence>
<gene>
    <name evidence="14" type="primary">SPO11</name>
    <name evidence="14" type="ORF">BG011_006900</name>
</gene>
<evidence type="ECO:0000256" key="8">
    <source>
        <dbReference type="ARBA" id="ARBA00023125"/>
    </source>
</evidence>
<feature type="compositionally biased region" description="Basic and acidic residues" evidence="11">
    <location>
        <begin position="411"/>
        <end position="427"/>
    </location>
</feature>
<dbReference type="GO" id="GO:0042138">
    <property type="term" value="P:meiotic DNA double-strand break formation"/>
    <property type="evidence" value="ECO:0007669"/>
    <property type="project" value="TreeGrafter"/>
</dbReference>
<dbReference type="InterPro" id="IPR002815">
    <property type="entry name" value="Spo11/TopoVI_A"/>
</dbReference>
<evidence type="ECO:0000313" key="15">
    <source>
        <dbReference type="Proteomes" id="UP000726737"/>
    </source>
</evidence>
<evidence type="ECO:0000313" key="14">
    <source>
        <dbReference type="EMBL" id="KAG0252591.1"/>
    </source>
</evidence>
<dbReference type="InterPro" id="IPR036078">
    <property type="entry name" value="Spo11/TopoVI_A_sf"/>
</dbReference>
<dbReference type="GO" id="GO:0005524">
    <property type="term" value="F:ATP binding"/>
    <property type="evidence" value="ECO:0007669"/>
    <property type="project" value="InterPro"/>
</dbReference>
<dbReference type="PANTHER" id="PTHR10848">
    <property type="entry name" value="MEIOTIC RECOMBINATION PROTEIN SPO11"/>
    <property type="match status" value="1"/>
</dbReference>
<feature type="domain" description="Topoisomerase 6 subunit A/Spo11 TOPRIM" evidence="13">
    <location>
        <begin position="533"/>
        <end position="660"/>
    </location>
</feature>
<comment type="catalytic activity">
    <reaction evidence="1 10">
        <text>ATP-dependent breakage, passage and rejoining of double-stranded DNA.</text>
        <dbReference type="EC" id="5.6.2.2"/>
    </reaction>
</comment>
<protein>
    <recommendedName>
        <fullName evidence="4">DNA topoisomerase (ATP-hydrolyzing)</fullName>
        <ecNumber evidence="4">5.6.2.2</ecNumber>
    </recommendedName>
</protein>
<sequence length="711" mass="80716">MDADEFDQAFGSEIGSVENTLLVNIGGNYLLSDQDIDLLLYSDDNVGPDIDYNSDVYTTGDLVELEGDTDSNELLEDLLDNQLQKHFLPGSEGSFHDVFNNCDREQGIGVDHILALNNEETLLSIISSDWALLEDNKTLDPGSNSDSLYRDLIDVSMQQEQGIQALKRTRQQHLDHEALGNYSEKFMETRVQPREWVLQSLEEIASRFMEDLSLQVVPRIELASRELPKAIVYDEETGVIRRRQDLFPNQEHDTAEGSKRRKRGSFSKYGSTCAEREKTMGRTDAAPYTKTYNYGTRQTAQVNSILRAAQLVHENVYNGTVSTKRDLFYRDVATFGSQPAVDRIVEDLACTLQIPRPCLNVVAGARSVVYGSIRMTIRIQGKNKEVSKDPAWLQDELSKLSSFRAPTHPSSHSEERKRVDEDDPLDKKVSRTDYNTLVMVPATMDDILQIEIHSKTRFILVVEKEATMNHLISLGFSESHGPCILITSKGFPDRVARELLKILSDMIQAGVFTLSPTFSLDSCRAFPKPCLPLDIPMLALVDCDPHGISIFLTYRCGSVHSAYDNAKLAVPTLKCIGQVPQDWDIVFKYKQEIVCSTDRYFMQRLQDQLREALIPLTDRDRSMLIKMLTQHPFIRQHRAWTVEISKMLMLNRKSELQSLCLGGHSVRSVTLEESLEKNEKGNRTNNLGHAVELPSLVLYLERKLQEPRYWL</sequence>
<evidence type="ECO:0000256" key="5">
    <source>
        <dbReference type="ARBA" id="ARBA00022723"/>
    </source>
</evidence>
<dbReference type="GO" id="GO:0007131">
    <property type="term" value="P:reciprocal meiotic recombination"/>
    <property type="evidence" value="ECO:0007669"/>
    <property type="project" value="TreeGrafter"/>
</dbReference>
<keyword evidence="8 10" id="KW-0238">DNA-binding</keyword>
<evidence type="ECO:0000256" key="4">
    <source>
        <dbReference type="ARBA" id="ARBA00012895"/>
    </source>
</evidence>
<dbReference type="InterPro" id="IPR034136">
    <property type="entry name" value="TOPRIM_Topo6A/Spo11"/>
</dbReference>
<evidence type="ECO:0000259" key="13">
    <source>
        <dbReference type="Pfam" id="PF21180"/>
    </source>
</evidence>
<comment type="similarity">
    <text evidence="3 10">Belongs to the TOP6A family.</text>
</comment>
<reference evidence="14" key="1">
    <citation type="journal article" date="2020" name="Fungal Divers.">
        <title>Resolving the Mortierellaceae phylogeny through synthesis of multi-gene phylogenetics and phylogenomics.</title>
        <authorList>
            <person name="Vandepol N."/>
            <person name="Liber J."/>
            <person name="Desiro A."/>
            <person name="Na H."/>
            <person name="Kennedy M."/>
            <person name="Barry K."/>
            <person name="Grigoriev I.V."/>
            <person name="Miller A.N."/>
            <person name="O'Donnell K."/>
            <person name="Stajich J.E."/>
            <person name="Bonito G."/>
        </authorList>
    </citation>
    <scope>NUCLEOTIDE SEQUENCE</scope>
    <source>
        <strain evidence="14">KOD948</strain>
    </source>
</reference>
<comment type="caution">
    <text evidence="14">The sequence shown here is derived from an EMBL/GenBank/DDBJ whole genome shotgun (WGS) entry which is preliminary data.</text>
</comment>
<evidence type="ECO:0000256" key="11">
    <source>
        <dbReference type="SAM" id="MobiDB-lite"/>
    </source>
</evidence>
<keyword evidence="15" id="KW-1185">Reference proteome</keyword>
<evidence type="ECO:0000256" key="6">
    <source>
        <dbReference type="ARBA" id="ARBA00022842"/>
    </source>
</evidence>
<dbReference type="Proteomes" id="UP000726737">
    <property type="component" value="Unassembled WGS sequence"/>
</dbReference>
<comment type="cofactor">
    <cofactor evidence="2">
        <name>Mg(2+)</name>
        <dbReference type="ChEBI" id="CHEBI:18420"/>
    </cofactor>
</comment>
<dbReference type="GO" id="GO:0003677">
    <property type="term" value="F:DNA binding"/>
    <property type="evidence" value="ECO:0007669"/>
    <property type="project" value="UniProtKB-UniRule"/>
</dbReference>
<name>A0A9P6TYY9_9FUNG</name>
<dbReference type="SUPFAM" id="SSF56726">
    <property type="entry name" value="DNA topoisomerase IV, alpha subunit"/>
    <property type="match status" value="2"/>
</dbReference>
<organism evidence="14 15">
    <name type="scientific">Mortierella polycephala</name>
    <dbReference type="NCBI Taxonomy" id="41804"/>
    <lineage>
        <taxon>Eukaryota</taxon>
        <taxon>Fungi</taxon>
        <taxon>Fungi incertae sedis</taxon>
        <taxon>Mucoromycota</taxon>
        <taxon>Mortierellomycotina</taxon>
        <taxon>Mortierellomycetes</taxon>
        <taxon>Mortierellales</taxon>
        <taxon>Mortierellaceae</taxon>
        <taxon>Mortierella</taxon>
    </lineage>
</organism>
<evidence type="ECO:0000256" key="10">
    <source>
        <dbReference type="PROSITE-ProRule" id="PRU01385"/>
    </source>
</evidence>
<feature type="domain" description="Topoisomerase 6 subunit A/Spo11 TOPRIM" evidence="13">
    <location>
        <begin position="458"/>
        <end position="514"/>
    </location>
</feature>
<dbReference type="AlphaFoldDB" id="A0A9P6TYY9"/>
<dbReference type="GO" id="GO:0003918">
    <property type="term" value="F:DNA topoisomerase type II (double strand cut, ATP-hydrolyzing) activity"/>
    <property type="evidence" value="ECO:0007669"/>
    <property type="project" value="UniProtKB-UniRule"/>
</dbReference>
<feature type="compositionally biased region" description="Basic and acidic residues" evidence="11">
    <location>
        <begin position="245"/>
        <end position="258"/>
    </location>
</feature>
<dbReference type="EC" id="5.6.2.2" evidence="4"/>
<dbReference type="GO" id="GO:0046872">
    <property type="term" value="F:metal ion binding"/>
    <property type="evidence" value="ECO:0007669"/>
    <property type="project" value="UniProtKB-KW"/>
</dbReference>
<keyword evidence="6" id="KW-0460">Magnesium</keyword>
<dbReference type="PANTHER" id="PTHR10848:SF0">
    <property type="entry name" value="MEIOTIC RECOMBINATION PROTEIN SPO11"/>
    <property type="match status" value="1"/>
</dbReference>
<feature type="domain" description="Spo11/DNA topoisomerase VI subunit A N-terminal" evidence="12">
    <location>
        <begin position="304"/>
        <end position="361"/>
    </location>
</feature>
<keyword evidence="9 10" id="KW-0413">Isomerase</keyword>
<evidence type="ECO:0000256" key="9">
    <source>
        <dbReference type="ARBA" id="ARBA00023235"/>
    </source>
</evidence>
<dbReference type="GO" id="GO:0000228">
    <property type="term" value="C:nuclear chromosome"/>
    <property type="evidence" value="ECO:0007669"/>
    <property type="project" value="TreeGrafter"/>
</dbReference>
<evidence type="ECO:0000256" key="1">
    <source>
        <dbReference type="ARBA" id="ARBA00000185"/>
    </source>
</evidence>
<dbReference type="PROSITE" id="PS52041">
    <property type="entry name" value="TOPO_IIB"/>
    <property type="match status" value="1"/>
</dbReference>
<dbReference type="EMBL" id="JAAAJA010000510">
    <property type="protein sequence ID" value="KAG0252591.1"/>
    <property type="molecule type" value="Genomic_DNA"/>
</dbReference>
<dbReference type="Gene3D" id="3.40.1360.10">
    <property type="match status" value="1"/>
</dbReference>
<accession>A0A9P6TYY9</accession>
<keyword evidence="7 10" id="KW-0799">Topoisomerase</keyword>
<keyword evidence="5" id="KW-0479">Metal-binding</keyword>